<name>A0A097IE34_9CORY</name>
<accession>A0A097IE34</accession>
<evidence type="ECO:0000313" key="3">
    <source>
        <dbReference type="Proteomes" id="UP000029914"/>
    </source>
</evidence>
<dbReference type="RefSeq" id="WP_018021176.1">
    <property type="nucleotide sequence ID" value="NZ_AQUX01000002.1"/>
</dbReference>
<sequence length="411" mass="45395">MNNRTIVPVQLSLKSGDVYTLWAPTWTERGSEWQAFLGDRDNILAFPTTEDLLLYIETNDRHDLVDHPHWAAFSARPDDRVVPGKKDHYDLVGLPDALAGRASYENVSTAAGVFEITEALANVGTAEEASIFFASHSVLRGAQLGSEHFSGPEGLIEWTAIGRAVLSGWAKVLDSVDGVVRVVETDFTEDRRAEAQSRISGAAASAEAARREAEERRQTEMDRADPYDTSVWAQAGIDPVKISLQGKSVYTLRTYLGKDPVFLGRYGDIFTFPTAKQLSRWILENDEHDLAGLSTWEDIKTSATAGELEVSVHEDNAYSFAGLADDIATGPEAVDKVQMNRAYELMADAADWANDDSLNSYLLANPRFQDYLSYMLGGSGSSGYVPSKPFTDKANSWKDLENMLVKRFTKF</sequence>
<evidence type="ECO:0008006" key="4">
    <source>
        <dbReference type="Google" id="ProtNLM"/>
    </source>
</evidence>
<dbReference type="KEGG" id="cdo:CDOO_03415"/>
<dbReference type="Proteomes" id="UP000029914">
    <property type="component" value="Chromosome"/>
</dbReference>
<dbReference type="OrthoDB" id="3350465at2"/>
<dbReference type="eggNOG" id="ENOG502ZBFQ">
    <property type="taxonomic scope" value="Bacteria"/>
</dbReference>
<gene>
    <name evidence="2" type="ORF">CDOO_03415</name>
</gene>
<feature type="region of interest" description="Disordered" evidence="1">
    <location>
        <begin position="194"/>
        <end position="223"/>
    </location>
</feature>
<dbReference type="HOGENOM" id="CLU_653495_0_0_11"/>
<reference evidence="2 3" key="1">
    <citation type="submission" date="2013-09" db="EMBL/GenBank/DDBJ databases">
        <title>Complete genome sequence of Corynebacterium doosanense CAU 212(T) (=DSM 45436(T)), isolated from activated sludge.</title>
        <authorList>
            <person name="Schaffert L."/>
            <person name="Albersmeier A."/>
            <person name="Kalinowski J."/>
            <person name="Ruckert C."/>
        </authorList>
    </citation>
    <scope>NUCLEOTIDE SEQUENCE [LARGE SCALE GENOMIC DNA]</scope>
    <source>
        <strain evidence="2 3">CAU 212</strain>
    </source>
</reference>
<feature type="compositionally biased region" description="Basic and acidic residues" evidence="1">
    <location>
        <begin position="208"/>
        <end position="223"/>
    </location>
</feature>
<dbReference type="EMBL" id="CP006764">
    <property type="protein sequence ID" value="AIT60401.1"/>
    <property type="molecule type" value="Genomic_DNA"/>
</dbReference>
<evidence type="ECO:0000256" key="1">
    <source>
        <dbReference type="SAM" id="MobiDB-lite"/>
    </source>
</evidence>
<protein>
    <recommendedName>
        <fullName evidence="4">Primosomal protein</fullName>
    </recommendedName>
</protein>
<evidence type="ECO:0000313" key="2">
    <source>
        <dbReference type="EMBL" id="AIT60401.1"/>
    </source>
</evidence>
<dbReference type="STRING" id="558173.CDOO_03415"/>
<proteinExistence type="predicted"/>
<dbReference type="AlphaFoldDB" id="A0A097IE34"/>
<organism evidence="2 3">
    <name type="scientific">Corynebacterium doosanense CAU 212 = DSM 45436</name>
    <dbReference type="NCBI Taxonomy" id="558173"/>
    <lineage>
        <taxon>Bacteria</taxon>
        <taxon>Bacillati</taxon>
        <taxon>Actinomycetota</taxon>
        <taxon>Actinomycetes</taxon>
        <taxon>Mycobacteriales</taxon>
        <taxon>Corynebacteriaceae</taxon>
        <taxon>Corynebacterium</taxon>
    </lineage>
</organism>
<keyword evidence="3" id="KW-1185">Reference proteome</keyword>